<feature type="chain" id="PRO_5047130526" evidence="8">
    <location>
        <begin position="23"/>
        <end position="361"/>
    </location>
</feature>
<dbReference type="SUPFAM" id="SSF56925">
    <property type="entry name" value="OMPA-like"/>
    <property type="match status" value="1"/>
</dbReference>
<dbReference type="Proteomes" id="UP000639516">
    <property type="component" value="Unassembled WGS sequence"/>
</dbReference>
<dbReference type="PANTHER" id="PTHR34001">
    <property type="entry name" value="BLL7405 PROTEIN"/>
    <property type="match status" value="1"/>
</dbReference>
<organism evidence="10 11">
    <name type="scientific">Bradyrhizobium campsiandrae</name>
    <dbReference type="NCBI Taxonomy" id="1729892"/>
    <lineage>
        <taxon>Bacteria</taxon>
        <taxon>Pseudomonadati</taxon>
        <taxon>Pseudomonadota</taxon>
        <taxon>Alphaproteobacteria</taxon>
        <taxon>Hyphomicrobiales</taxon>
        <taxon>Nitrobacteraceae</taxon>
        <taxon>Bradyrhizobium</taxon>
    </lineage>
</organism>
<dbReference type="Gene3D" id="2.40.160.20">
    <property type="match status" value="1"/>
</dbReference>
<evidence type="ECO:0000259" key="9">
    <source>
        <dbReference type="Pfam" id="PF13505"/>
    </source>
</evidence>
<evidence type="ECO:0000256" key="1">
    <source>
        <dbReference type="ARBA" id="ARBA00004442"/>
    </source>
</evidence>
<evidence type="ECO:0000313" key="10">
    <source>
        <dbReference type="EMBL" id="MBC9978357.1"/>
    </source>
</evidence>
<evidence type="ECO:0000256" key="3">
    <source>
        <dbReference type="ARBA" id="ARBA00023136"/>
    </source>
</evidence>
<evidence type="ECO:0000256" key="6">
    <source>
        <dbReference type="SAM" id="Coils"/>
    </source>
</evidence>
<keyword evidence="3" id="KW-0472">Membrane</keyword>
<evidence type="ECO:0000256" key="2">
    <source>
        <dbReference type="ARBA" id="ARBA00022729"/>
    </source>
</evidence>
<dbReference type="InterPro" id="IPR027385">
    <property type="entry name" value="Beta-barrel_OMP"/>
</dbReference>
<evidence type="ECO:0000256" key="5">
    <source>
        <dbReference type="ARBA" id="ARBA00038306"/>
    </source>
</evidence>
<sequence length="361" mass="37728">MKNILKCAFAVAMIAGCNAASAQSPSSSEAILQRLDAIDKRNAKLESENAALRDRVRVLEQGHGNAAADARRLGPGPARAQPRDGTKEATSAMAMMPKSTGPAYKAPPAVAAAYSWTGFYVGANAGGAIGDRQWSDPTLAPPELGSHKMTGWLGGFQAGYNWQTGHLVLGAEGTYQFSDLRGDHQNVTVAALGPPLALPQFGTSTDRFSTRIDGIATLAGRIGFASDSLDRTLFYAKGGAAYASGSAAQATNAGVLFFGGGAAPQVITFTGTRTVTDDRWGWMAGLGLEQGLTENWSAKIEYDYLDFGTKSLRLTGAGCLASGGLQACGPATSSFDVRQNAQLLMLGINYRFNNGPAVAKY</sequence>
<dbReference type="PANTHER" id="PTHR34001:SF3">
    <property type="entry name" value="BLL7405 PROTEIN"/>
    <property type="match status" value="1"/>
</dbReference>
<dbReference type="RefSeq" id="WP_188099301.1">
    <property type="nucleotide sequence ID" value="NZ_JAANIH010000012.1"/>
</dbReference>
<protein>
    <submittedName>
        <fullName evidence="10">Porin family protein</fullName>
    </submittedName>
</protein>
<keyword evidence="2 8" id="KW-0732">Signal</keyword>
<comment type="similarity">
    <text evidence="5">Belongs to the Omp25/RopB family.</text>
</comment>
<evidence type="ECO:0000256" key="4">
    <source>
        <dbReference type="ARBA" id="ARBA00023237"/>
    </source>
</evidence>
<feature type="region of interest" description="Disordered" evidence="7">
    <location>
        <begin position="63"/>
        <end position="90"/>
    </location>
</feature>
<accession>A0ABR7U4M7</accession>
<reference evidence="10 11" key="1">
    <citation type="journal article" date="2020" name="Arch. Microbiol.">
        <title>Bradyrhizobium campsiandrae sp. nov., a nitrogen-fixing bacterial strain isolated from a native leguminous tree from the Amazon adapted to flooded conditions.</title>
        <authorList>
            <person name="Cabral Michel D."/>
            <person name="Martins da Costa E."/>
            <person name="Azarias Guimaraes A."/>
            <person name="Soares de Carvalho T."/>
            <person name="Santos de Castro Caputo P."/>
            <person name="Willems A."/>
            <person name="de Souza Moreira F.M."/>
        </authorList>
    </citation>
    <scope>NUCLEOTIDE SEQUENCE [LARGE SCALE GENOMIC DNA]</scope>
    <source>
        <strain evidence="11">INPA 384B</strain>
    </source>
</reference>
<dbReference type="PROSITE" id="PS51257">
    <property type="entry name" value="PROKAR_LIPOPROTEIN"/>
    <property type="match status" value="1"/>
</dbReference>
<comment type="subcellular location">
    <subcellularLocation>
        <location evidence="1">Cell outer membrane</location>
    </subcellularLocation>
</comment>
<proteinExistence type="inferred from homology"/>
<feature type="domain" description="Outer membrane protein beta-barrel" evidence="9">
    <location>
        <begin position="110"/>
        <end position="309"/>
    </location>
</feature>
<feature type="coiled-coil region" evidence="6">
    <location>
        <begin position="28"/>
        <end position="62"/>
    </location>
</feature>
<dbReference type="Pfam" id="PF13505">
    <property type="entry name" value="OMP_b-brl"/>
    <property type="match status" value="1"/>
</dbReference>
<comment type="caution">
    <text evidence="10">The sequence shown here is derived from an EMBL/GenBank/DDBJ whole genome shotgun (WGS) entry which is preliminary data.</text>
</comment>
<keyword evidence="4" id="KW-0998">Cell outer membrane</keyword>
<keyword evidence="11" id="KW-1185">Reference proteome</keyword>
<feature type="signal peptide" evidence="8">
    <location>
        <begin position="1"/>
        <end position="22"/>
    </location>
</feature>
<keyword evidence="6" id="KW-0175">Coiled coil</keyword>
<gene>
    <name evidence="10" type="ORF">HA482_09015</name>
</gene>
<evidence type="ECO:0000256" key="7">
    <source>
        <dbReference type="SAM" id="MobiDB-lite"/>
    </source>
</evidence>
<evidence type="ECO:0000313" key="11">
    <source>
        <dbReference type="Proteomes" id="UP000639516"/>
    </source>
</evidence>
<evidence type="ECO:0000256" key="8">
    <source>
        <dbReference type="SAM" id="SignalP"/>
    </source>
</evidence>
<dbReference type="InterPro" id="IPR011250">
    <property type="entry name" value="OMP/PagP_B-barrel"/>
</dbReference>
<name>A0ABR7U4M7_9BRAD</name>
<dbReference type="EMBL" id="JAATTO010000010">
    <property type="protein sequence ID" value="MBC9978357.1"/>
    <property type="molecule type" value="Genomic_DNA"/>
</dbReference>
<dbReference type="InterPro" id="IPR051692">
    <property type="entry name" value="OMP-like"/>
</dbReference>